<feature type="domain" description="Glycosyltransferase subfamily 4-like N-terminal" evidence="1">
    <location>
        <begin position="37"/>
        <end position="211"/>
    </location>
</feature>
<dbReference type="SUPFAM" id="SSF53756">
    <property type="entry name" value="UDP-Glycosyltransferase/glycogen phosphorylase"/>
    <property type="match status" value="1"/>
</dbReference>
<dbReference type="Pfam" id="PF13692">
    <property type="entry name" value="Glyco_trans_1_4"/>
    <property type="match status" value="1"/>
</dbReference>
<dbReference type="PANTHER" id="PTHR45947:SF3">
    <property type="entry name" value="SULFOQUINOVOSYL TRANSFERASE SQD2"/>
    <property type="match status" value="1"/>
</dbReference>
<protein>
    <submittedName>
        <fullName evidence="2">Glycosyltransferase WbuB</fullName>
    </submittedName>
</protein>
<dbReference type="GO" id="GO:0016758">
    <property type="term" value="F:hexosyltransferase activity"/>
    <property type="evidence" value="ECO:0007669"/>
    <property type="project" value="TreeGrafter"/>
</dbReference>
<reference evidence="2 3" key="1">
    <citation type="journal article" date="2016" name="MBio">
        <title>Lateral Gene Transfer in a Heavy Metal-Contaminated-Groundwater Microbial Community.</title>
        <authorList>
            <person name="Hemme C.L."/>
            <person name="Green S.J."/>
            <person name="Rishishwar L."/>
            <person name="Prakash O."/>
            <person name="Pettenato A."/>
            <person name="Chakraborty R."/>
            <person name="Deutschbauer A.M."/>
            <person name="Van Nostrand J.D."/>
            <person name="Wu L."/>
            <person name="He Z."/>
            <person name="Jordan I.K."/>
            <person name="Hazen T.C."/>
            <person name="Arkin A.P."/>
            <person name="Kostka J.E."/>
            <person name="Zhou J."/>
        </authorList>
    </citation>
    <scope>NUCLEOTIDE SEQUENCE [LARGE SCALE GENOMIC DNA]</scope>
    <source>
        <strain evidence="2 3">FW104-T7</strain>
    </source>
</reference>
<keyword evidence="2" id="KW-0808">Transferase</keyword>
<dbReference type="NCBIfam" id="TIGR04063">
    <property type="entry name" value="stp3"/>
    <property type="match status" value="1"/>
</dbReference>
<name>A0A154QE10_9GAMM</name>
<evidence type="ECO:0000313" key="2">
    <source>
        <dbReference type="EMBL" id="KZC22027.1"/>
    </source>
</evidence>
<dbReference type="Gene3D" id="3.40.50.2000">
    <property type="entry name" value="Glycogen Phosphorylase B"/>
    <property type="match status" value="2"/>
</dbReference>
<sequence>MNDIMNVAPRQARPGASADQPLRILHVLDHSLPLHSGYTFRTLAILEAQRALGWETMQLTGPRQGDDPQREEHVGDWMFYRTPPASGFLAKLPLVRYRCLMRALQTRLAEVVDSVRPDILHAHSPVLDALPALAVGRAAGIPVVYEVRAFWEDAAVDLGTAREGGARYRLTRALETRALQQADAVTTICDGLRGDMLERGIPADKVTVIPNAVDITRFRSTASADVALLEKYGLVRGYTLGFAGSFYAYEGLDALLRAMPLVLRAVPQARLLLLGGGPQEAALRALAARLGLEREVHFVGRVPHGEVTRYYGVMDVMVYPRISRRLTELVTPLKPLEAMAMGKLVAASDVGGHRELIRDGRNGHLFPAGSPEALAQCLIELLTTHAAWDKVIANGQAFVERERTWSASVARYRAVYADVLERRRRSTGGAHDR</sequence>
<dbReference type="InterPro" id="IPR050194">
    <property type="entry name" value="Glycosyltransferase_grp1"/>
</dbReference>
<comment type="caution">
    <text evidence="2">The sequence shown here is derived from an EMBL/GenBank/DDBJ whole genome shotgun (WGS) entry which is preliminary data.</text>
</comment>
<dbReference type="CDD" id="cd03794">
    <property type="entry name" value="GT4_WbuB-like"/>
    <property type="match status" value="1"/>
</dbReference>
<dbReference type="Pfam" id="PF13579">
    <property type="entry name" value="Glyco_trans_4_4"/>
    <property type="match status" value="1"/>
</dbReference>
<proteinExistence type="predicted"/>
<dbReference type="AlphaFoldDB" id="A0A154QE10"/>
<evidence type="ECO:0000313" key="3">
    <source>
        <dbReference type="Proteomes" id="UP000076131"/>
    </source>
</evidence>
<dbReference type="InterPro" id="IPR024004">
    <property type="entry name" value="PEP-CTERM/XrtA_GlycosylTrfase"/>
</dbReference>
<organism evidence="2 3">
    <name type="scientific">Rhodanobacter thiooxydans</name>
    <dbReference type="NCBI Taxonomy" id="416169"/>
    <lineage>
        <taxon>Bacteria</taxon>
        <taxon>Pseudomonadati</taxon>
        <taxon>Pseudomonadota</taxon>
        <taxon>Gammaproteobacteria</taxon>
        <taxon>Lysobacterales</taxon>
        <taxon>Rhodanobacteraceae</taxon>
        <taxon>Rhodanobacter</taxon>
    </lineage>
</organism>
<gene>
    <name evidence="2" type="ORF">RHOFW104T7_02730</name>
</gene>
<dbReference type="PANTHER" id="PTHR45947">
    <property type="entry name" value="SULFOQUINOVOSYL TRANSFERASE SQD2"/>
    <property type="match status" value="1"/>
</dbReference>
<dbReference type="eggNOG" id="COG0438">
    <property type="taxonomic scope" value="Bacteria"/>
</dbReference>
<dbReference type="Proteomes" id="UP000076131">
    <property type="component" value="Unassembled WGS sequence"/>
</dbReference>
<dbReference type="EMBL" id="LVJS01000139">
    <property type="protein sequence ID" value="KZC22027.1"/>
    <property type="molecule type" value="Genomic_DNA"/>
</dbReference>
<dbReference type="RefSeq" id="WP_008434078.1">
    <property type="nucleotide sequence ID" value="NZ_LVJS01000139.1"/>
</dbReference>
<evidence type="ECO:0000259" key="1">
    <source>
        <dbReference type="Pfam" id="PF13579"/>
    </source>
</evidence>
<keyword evidence="3" id="KW-1185">Reference proteome</keyword>
<dbReference type="InterPro" id="IPR028098">
    <property type="entry name" value="Glyco_trans_4-like_N"/>
</dbReference>
<accession>A0A154QE10</accession>
<dbReference type="STRING" id="416169.RHOFW104T7_02730"/>